<evidence type="ECO:0000256" key="1">
    <source>
        <dbReference type="SAM" id="Phobius"/>
    </source>
</evidence>
<evidence type="ECO:0000313" key="2">
    <source>
        <dbReference type="EMBL" id="GMR50460.1"/>
    </source>
</evidence>
<feature type="transmembrane region" description="Helical" evidence="1">
    <location>
        <begin position="133"/>
        <end position="158"/>
    </location>
</feature>
<evidence type="ECO:0000313" key="3">
    <source>
        <dbReference type="Proteomes" id="UP001328107"/>
    </source>
</evidence>
<feature type="transmembrane region" description="Helical" evidence="1">
    <location>
        <begin position="229"/>
        <end position="253"/>
    </location>
</feature>
<proteinExistence type="predicted"/>
<gene>
    <name evidence="2" type="ORF">PMAYCL1PPCAC_20655</name>
</gene>
<keyword evidence="1" id="KW-0472">Membrane</keyword>
<dbReference type="EMBL" id="BTRK01000004">
    <property type="protein sequence ID" value="GMR50460.1"/>
    <property type="molecule type" value="Genomic_DNA"/>
</dbReference>
<organism evidence="2 3">
    <name type="scientific">Pristionchus mayeri</name>
    <dbReference type="NCBI Taxonomy" id="1317129"/>
    <lineage>
        <taxon>Eukaryota</taxon>
        <taxon>Metazoa</taxon>
        <taxon>Ecdysozoa</taxon>
        <taxon>Nematoda</taxon>
        <taxon>Chromadorea</taxon>
        <taxon>Rhabditida</taxon>
        <taxon>Rhabditina</taxon>
        <taxon>Diplogasteromorpha</taxon>
        <taxon>Diplogasteroidea</taxon>
        <taxon>Neodiplogasteridae</taxon>
        <taxon>Pristionchus</taxon>
    </lineage>
</organism>
<dbReference type="AlphaFoldDB" id="A0AAN5I3T0"/>
<protein>
    <submittedName>
        <fullName evidence="2">Uncharacterized protein</fullName>
    </submittedName>
</protein>
<feature type="non-terminal residue" evidence="2">
    <location>
        <position position="258"/>
    </location>
</feature>
<accession>A0AAN5I3T0</accession>
<keyword evidence="1" id="KW-0812">Transmembrane</keyword>
<dbReference type="InterPro" id="IPR037847">
    <property type="entry name" value="GRAMDC4"/>
</dbReference>
<sequence length="258" mass="29843">MSEEAPVILDRSTSPRISHWNNYTHKTTARSSNGTHNLSSADAEYPHRTLMDTLSSEIRWFIVDIIDAFQRRVVSEVEEDNDDLVNFADHKKSFSVMELRTDLKRLLKAARPLLEVAAYIYDLLMWTNPFNTFILVIAYMYSIWAGYLFVPLFALPLLQLSLNYLKTTHNVDIGLLPRRKVQLPKMNLTSGRLLIDLASLAQWGVKIMADFLEKLESSFTWKRPGITFHFYLLCTYWLMWSFYFTVGTCFGACGEQSS</sequence>
<dbReference type="Proteomes" id="UP001328107">
    <property type="component" value="Unassembled WGS sequence"/>
</dbReference>
<comment type="caution">
    <text evidence="2">The sequence shown here is derived from an EMBL/GenBank/DDBJ whole genome shotgun (WGS) entry which is preliminary data.</text>
</comment>
<dbReference type="GO" id="GO:0034164">
    <property type="term" value="P:negative regulation of toll-like receptor 9 signaling pathway"/>
    <property type="evidence" value="ECO:0007669"/>
    <property type="project" value="TreeGrafter"/>
</dbReference>
<dbReference type="PANTHER" id="PTHR37402">
    <property type="entry name" value="GRAM DOMAIN-CONTAINING PROTEIN 4"/>
    <property type="match status" value="1"/>
</dbReference>
<name>A0AAN5I3T0_9BILA</name>
<reference evidence="3" key="1">
    <citation type="submission" date="2022-10" db="EMBL/GenBank/DDBJ databases">
        <title>Genome assembly of Pristionchus species.</title>
        <authorList>
            <person name="Yoshida K."/>
            <person name="Sommer R.J."/>
        </authorList>
    </citation>
    <scope>NUCLEOTIDE SEQUENCE [LARGE SCALE GENOMIC DNA]</scope>
    <source>
        <strain evidence="3">RS5460</strain>
    </source>
</reference>
<keyword evidence="1" id="KW-1133">Transmembrane helix</keyword>
<dbReference type="PANTHER" id="PTHR37402:SF1">
    <property type="entry name" value="GRAM DOMAIN-CONTAINING PROTEIN 4"/>
    <property type="match status" value="1"/>
</dbReference>
<keyword evidence="3" id="KW-1185">Reference proteome</keyword>
<dbReference type="GO" id="GO:0006915">
    <property type="term" value="P:apoptotic process"/>
    <property type="evidence" value="ECO:0007669"/>
    <property type="project" value="InterPro"/>
</dbReference>